<feature type="domain" description="DHFR" evidence="8">
    <location>
        <begin position="4"/>
        <end position="184"/>
    </location>
</feature>
<dbReference type="SUPFAM" id="SSF53597">
    <property type="entry name" value="Dihydrofolate reductase-like"/>
    <property type="match status" value="1"/>
</dbReference>
<comment type="function">
    <text evidence="7">Key enzyme in folate metabolism. Catalyzes an essential reaction for de novo glycine and purine synthesis, and for DNA precursor synthesis.</text>
</comment>
<keyword evidence="6 7" id="KW-0560">Oxidoreductase</keyword>
<dbReference type="CDD" id="cd00209">
    <property type="entry name" value="DHFR"/>
    <property type="match status" value="1"/>
</dbReference>
<dbReference type="InterPro" id="IPR001796">
    <property type="entry name" value="DHFR_dom"/>
</dbReference>
<dbReference type="GO" id="GO:0004146">
    <property type="term" value="F:dihydrofolate reductase activity"/>
    <property type="evidence" value="ECO:0007669"/>
    <property type="project" value="UniProtKB-EC"/>
</dbReference>
<keyword evidence="4 7" id="KW-0554">One-carbon metabolism</keyword>
<dbReference type="GO" id="GO:0046655">
    <property type="term" value="P:folic acid metabolic process"/>
    <property type="evidence" value="ECO:0007669"/>
    <property type="project" value="TreeGrafter"/>
</dbReference>
<organism evidence="9 10">
    <name type="scientific">Candidatus Taylorbacteria bacterium RIFCSPLOWO2_01_FULL_48_100</name>
    <dbReference type="NCBI Taxonomy" id="1802322"/>
    <lineage>
        <taxon>Bacteria</taxon>
        <taxon>Candidatus Tayloriibacteriota</taxon>
    </lineage>
</organism>
<comment type="caution">
    <text evidence="9">The sequence shown here is derived from an EMBL/GenBank/DDBJ whole genome shotgun (WGS) entry which is preliminary data.</text>
</comment>
<dbReference type="EMBL" id="MHSA01000011">
    <property type="protein sequence ID" value="OHA34578.1"/>
    <property type="molecule type" value="Genomic_DNA"/>
</dbReference>
<dbReference type="GO" id="GO:0006730">
    <property type="term" value="P:one-carbon metabolic process"/>
    <property type="evidence" value="ECO:0007669"/>
    <property type="project" value="UniProtKB-KW"/>
</dbReference>
<evidence type="ECO:0000256" key="6">
    <source>
        <dbReference type="ARBA" id="ARBA00023002"/>
    </source>
</evidence>
<evidence type="ECO:0000313" key="10">
    <source>
        <dbReference type="Proteomes" id="UP000177797"/>
    </source>
</evidence>
<evidence type="ECO:0000256" key="3">
    <source>
        <dbReference type="ARBA" id="ARBA00012856"/>
    </source>
</evidence>
<evidence type="ECO:0000259" key="8">
    <source>
        <dbReference type="PROSITE" id="PS51330"/>
    </source>
</evidence>
<dbReference type="Pfam" id="PF00186">
    <property type="entry name" value="DHFR_1"/>
    <property type="match status" value="2"/>
</dbReference>
<dbReference type="GO" id="GO:0046654">
    <property type="term" value="P:tetrahydrofolate biosynthetic process"/>
    <property type="evidence" value="ECO:0007669"/>
    <property type="project" value="UniProtKB-UniPathway"/>
</dbReference>
<comment type="pathway">
    <text evidence="1 7">Cofactor biosynthesis; tetrahydrofolate biosynthesis; 5,6,7,8-tetrahydrofolate from 7,8-dihydrofolate: step 1/1.</text>
</comment>
<dbReference type="Gene3D" id="3.40.430.10">
    <property type="entry name" value="Dihydrofolate Reductase, subunit A"/>
    <property type="match status" value="1"/>
</dbReference>
<sequence>MEACISIIAAVGRNNRAIGKAGALLWRISDDLKRFKVLTTGHTVIMGRKTFDSIGKALPNRTNIVITRNPYFKKEGVVVAGSLEEAIQIAQKTEDTPPSPYGRHLPFGKGQEENKKEIFIIGGGEIYKQALPLTDKLYLTLVESDAEGDVFFHDWNKDFTHEVFREERTDTKTGLRYVWVDLERAI</sequence>
<dbReference type="Proteomes" id="UP000177797">
    <property type="component" value="Unassembled WGS sequence"/>
</dbReference>
<proteinExistence type="inferred from homology"/>
<evidence type="ECO:0000256" key="1">
    <source>
        <dbReference type="ARBA" id="ARBA00004903"/>
    </source>
</evidence>
<comment type="similarity">
    <text evidence="2 7">Belongs to the dihydrofolate reductase family.</text>
</comment>
<dbReference type="PROSITE" id="PS51330">
    <property type="entry name" value="DHFR_2"/>
    <property type="match status" value="1"/>
</dbReference>
<dbReference type="PRINTS" id="PR00070">
    <property type="entry name" value="DHFR"/>
</dbReference>
<dbReference type="EC" id="1.5.1.3" evidence="3 7"/>
<dbReference type="PANTHER" id="PTHR48069:SF3">
    <property type="entry name" value="DIHYDROFOLATE REDUCTASE"/>
    <property type="match status" value="1"/>
</dbReference>
<accession>A0A1G2NER7</accession>
<gene>
    <name evidence="9" type="ORF">A2938_03455</name>
</gene>
<comment type="catalytic activity">
    <reaction evidence="7">
        <text>(6S)-5,6,7,8-tetrahydrofolate + NADP(+) = 7,8-dihydrofolate + NADPH + H(+)</text>
        <dbReference type="Rhea" id="RHEA:15009"/>
        <dbReference type="ChEBI" id="CHEBI:15378"/>
        <dbReference type="ChEBI" id="CHEBI:57451"/>
        <dbReference type="ChEBI" id="CHEBI:57453"/>
        <dbReference type="ChEBI" id="CHEBI:57783"/>
        <dbReference type="ChEBI" id="CHEBI:58349"/>
        <dbReference type="EC" id="1.5.1.3"/>
    </reaction>
</comment>
<evidence type="ECO:0000256" key="2">
    <source>
        <dbReference type="ARBA" id="ARBA00009539"/>
    </source>
</evidence>
<dbReference type="UniPathway" id="UPA00077">
    <property type="reaction ID" value="UER00158"/>
</dbReference>
<dbReference type="GO" id="GO:0005829">
    <property type="term" value="C:cytosol"/>
    <property type="evidence" value="ECO:0007669"/>
    <property type="project" value="TreeGrafter"/>
</dbReference>
<dbReference type="PIRSF" id="PIRSF000194">
    <property type="entry name" value="DHFR"/>
    <property type="match status" value="1"/>
</dbReference>
<dbReference type="InterPro" id="IPR012259">
    <property type="entry name" value="DHFR"/>
</dbReference>
<dbReference type="PANTHER" id="PTHR48069">
    <property type="entry name" value="DIHYDROFOLATE REDUCTASE"/>
    <property type="match status" value="1"/>
</dbReference>
<name>A0A1G2NER7_9BACT</name>
<evidence type="ECO:0000256" key="4">
    <source>
        <dbReference type="ARBA" id="ARBA00022563"/>
    </source>
</evidence>
<evidence type="ECO:0000256" key="7">
    <source>
        <dbReference type="PIRNR" id="PIRNR000194"/>
    </source>
</evidence>
<dbReference type="AlphaFoldDB" id="A0A1G2NER7"/>
<dbReference type="GO" id="GO:0046452">
    <property type="term" value="P:dihydrofolate metabolic process"/>
    <property type="evidence" value="ECO:0007669"/>
    <property type="project" value="TreeGrafter"/>
</dbReference>
<dbReference type="GO" id="GO:0050661">
    <property type="term" value="F:NADP binding"/>
    <property type="evidence" value="ECO:0007669"/>
    <property type="project" value="InterPro"/>
</dbReference>
<keyword evidence="5 7" id="KW-0521">NADP</keyword>
<evidence type="ECO:0000313" key="9">
    <source>
        <dbReference type="EMBL" id="OHA34578.1"/>
    </source>
</evidence>
<reference evidence="9 10" key="1">
    <citation type="journal article" date="2016" name="Nat. Commun.">
        <title>Thousands of microbial genomes shed light on interconnected biogeochemical processes in an aquifer system.</title>
        <authorList>
            <person name="Anantharaman K."/>
            <person name="Brown C.T."/>
            <person name="Hug L.A."/>
            <person name="Sharon I."/>
            <person name="Castelle C.J."/>
            <person name="Probst A.J."/>
            <person name="Thomas B.C."/>
            <person name="Singh A."/>
            <person name="Wilkins M.J."/>
            <person name="Karaoz U."/>
            <person name="Brodie E.L."/>
            <person name="Williams K.H."/>
            <person name="Hubbard S.S."/>
            <person name="Banfield J.F."/>
        </authorList>
    </citation>
    <scope>NUCLEOTIDE SEQUENCE [LARGE SCALE GENOMIC DNA]</scope>
</reference>
<protein>
    <recommendedName>
        <fullName evidence="3 7">Dihydrofolate reductase</fullName>
        <ecNumber evidence="3 7">1.5.1.3</ecNumber>
    </recommendedName>
</protein>
<dbReference type="InterPro" id="IPR024072">
    <property type="entry name" value="DHFR-like_dom_sf"/>
</dbReference>
<evidence type="ECO:0000256" key="5">
    <source>
        <dbReference type="ARBA" id="ARBA00022857"/>
    </source>
</evidence>